<evidence type="ECO:0000256" key="1">
    <source>
        <dbReference type="SAM" id="Phobius"/>
    </source>
</evidence>
<feature type="transmembrane region" description="Helical" evidence="1">
    <location>
        <begin position="23"/>
        <end position="54"/>
    </location>
</feature>
<keyword evidence="1" id="KW-0472">Membrane</keyword>
<dbReference type="RefSeq" id="WP_169570702.1">
    <property type="nucleotide sequence ID" value="NZ_JABBFV010000001.1"/>
</dbReference>
<evidence type="ECO:0000313" key="3">
    <source>
        <dbReference type="Proteomes" id="UP000519023"/>
    </source>
</evidence>
<dbReference type="AlphaFoldDB" id="A0A7X9ZQV3"/>
<proteinExistence type="predicted"/>
<dbReference type="EMBL" id="JABBFV010000001">
    <property type="protein sequence ID" value="NML08827.1"/>
    <property type="molecule type" value="Genomic_DNA"/>
</dbReference>
<reference evidence="2 3" key="1">
    <citation type="submission" date="2020-04" db="EMBL/GenBank/DDBJ databases">
        <title>Sphingobium sp. AR-3-1 isolated from Arctic soil.</title>
        <authorList>
            <person name="Dahal R.H."/>
            <person name="Chaudhary D.K."/>
        </authorList>
    </citation>
    <scope>NUCLEOTIDE SEQUENCE [LARGE SCALE GENOMIC DNA]</scope>
    <source>
        <strain evidence="2 3">AR-3-1</strain>
    </source>
</reference>
<gene>
    <name evidence="2" type="ORF">HHL08_01475</name>
</gene>
<accession>A0A7X9ZQV3</accession>
<keyword evidence="1" id="KW-0812">Transmembrane</keyword>
<sequence>MLEIYPGSPFGPNWDKISDPASLAVGALFLILPSGLFALFAVWPIVLFVTQFMLRFEPAASRKLNWFYWIGGGFILGPIALFAYSFPLGLGQALLTNLIITGMMCGGLCAALCRAIIGPKIDDTSISADLETPHKPI</sequence>
<organism evidence="2 3">
    <name type="scientific">Sphingobium psychrophilum</name>
    <dbReference type="NCBI Taxonomy" id="2728834"/>
    <lineage>
        <taxon>Bacteria</taxon>
        <taxon>Pseudomonadati</taxon>
        <taxon>Pseudomonadota</taxon>
        <taxon>Alphaproteobacteria</taxon>
        <taxon>Sphingomonadales</taxon>
        <taxon>Sphingomonadaceae</taxon>
        <taxon>Sphingobium</taxon>
    </lineage>
</organism>
<feature type="transmembrane region" description="Helical" evidence="1">
    <location>
        <begin position="66"/>
        <end position="86"/>
    </location>
</feature>
<comment type="caution">
    <text evidence="2">The sequence shown here is derived from an EMBL/GenBank/DDBJ whole genome shotgun (WGS) entry which is preliminary data.</text>
</comment>
<name>A0A7X9ZQV3_9SPHN</name>
<keyword evidence="3" id="KW-1185">Reference proteome</keyword>
<dbReference type="Proteomes" id="UP000519023">
    <property type="component" value="Unassembled WGS sequence"/>
</dbReference>
<evidence type="ECO:0000313" key="2">
    <source>
        <dbReference type="EMBL" id="NML08827.1"/>
    </source>
</evidence>
<protein>
    <submittedName>
        <fullName evidence="2">Uncharacterized protein</fullName>
    </submittedName>
</protein>
<feature type="transmembrane region" description="Helical" evidence="1">
    <location>
        <begin position="98"/>
        <end position="117"/>
    </location>
</feature>
<keyword evidence="1" id="KW-1133">Transmembrane helix</keyword>